<proteinExistence type="predicted"/>
<evidence type="ECO:0000313" key="4">
    <source>
        <dbReference type="Proteomes" id="UP000801492"/>
    </source>
</evidence>
<gene>
    <name evidence="3" type="ORF">ILUMI_18824</name>
</gene>
<keyword evidence="1" id="KW-0812">Transmembrane</keyword>
<dbReference type="InterPro" id="IPR029526">
    <property type="entry name" value="PGBD"/>
</dbReference>
<dbReference type="Pfam" id="PF13843">
    <property type="entry name" value="DDE_Tnp_1_7"/>
    <property type="match status" value="1"/>
</dbReference>
<evidence type="ECO:0000313" key="3">
    <source>
        <dbReference type="EMBL" id="KAF2887349.1"/>
    </source>
</evidence>
<comment type="caution">
    <text evidence="3">The sequence shown here is derived from an EMBL/GenBank/DDBJ whole genome shotgun (WGS) entry which is preliminary data.</text>
</comment>
<feature type="domain" description="PiggyBac transposable element-derived protein" evidence="2">
    <location>
        <begin position="1"/>
        <end position="97"/>
    </location>
</feature>
<dbReference type="EMBL" id="VTPC01083940">
    <property type="protein sequence ID" value="KAF2887349.1"/>
    <property type="molecule type" value="Genomic_DNA"/>
</dbReference>
<evidence type="ECO:0000256" key="1">
    <source>
        <dbReference type="SAM" id="Phobius"/>
    </source>
</evidence>
<protein>
    <recommendedName>
        <fullName evidence="2">PiggyBac transposable element-derived protein domain-containing protein</fullName>
    </recommendedName>
</protein>
<dbReference type="PANTHER" id="PTHR47272">
    <property type="entry name" value="DDE_TNP_1_7 DOMAIN-CONTAINING PROTEIN"/>
    <property type="match status" value="1"/>
</dbReference>
<dbReference type="AlphaFoldDB" id="A0A8K0CHA2"/>
<accession>A0A8K0CHA2</accession>
<dbReference type="OrthoDB" id="6770812at2759"/>
<keyword evidence="1" id="KW-0472">Membrane</keyword>
<feature type="transmembrane region" description="Helical" evidence="1">
    <location>
        <begin position="217"/>
        <end position="239"/>
    </location>
</feature>
<organism evidence="3 4">
    <name type="scientific">Ignelater luminosus</name>
    <name type="common">Cucubano</name>
    <name type="synonym">Pyrophorus luminosus</name>
    <dbReference type="NCBI Taxonomy" id="2038154"/>
    <lineage>
        <taxon>Eukaryota</taxon>
        <taxon>Metazoa</taxon>
        <taxon>Ecdysozoa</taxon>
        <taxon>Arthropoda</taxon>
        <taxon>Hexapoda</taxon>
        <taxon>Insecta</taxon>
        <taxon>Pterygota</taxon>
        <taxon>Neoptera</taxon>
        <taxon>Endopterygota</taxon>
        <taxon>Coleoptera</taxon>
        <taxon>Polyphaga</taxon>
        <taxon>Elateriformia</taxon>
        <taxon>Elateroidea</taxon>
        <taxon>Elateridae</taxon>
        <taxon>Agrypninae</taxon>
        <taxon>Pyrophorini</taxon>
        <taxon>Ignelater</taxon>
    </lineage>
</organism>
<evidence type="ECO:0000259" key="2">
    <source>
        <dbReference type="Pfam" id="PF13843"/>
    </source>
</evidence>
<dbReference type="PANTHER" id="PTHR47272:SF1">
    <property type="entry name" value="PIGGYBAC TRANSPOSABLE ELEMENT-DERIVED PROTEIN 3-LIKE"/>
    <property type="match status" value="1"/>
</dbReference>
<keyword evidence="4" id="KW-1185">Reference proteome</keyword>
<name>A0A8K0CHA2_IGNLU</name>
<sequence>MYWAANTRVEKVADVMLRNRWEDLKRNLHFNNNSNMPNQNNASHDKLYKIRPIVDTLQTKFSKLPKEQMLCVDKQIVPFKGKSNLKQYNAKKPHNFAKVGIGALGTIRTNRFRGLTFSSDLTMRNRGRECFEEKKTNITGIELRALKWFDNRGVMLASTFESSYQLSKIKRLDRKTQSSVEIDCPKMIQTYNQFMGGIDLLDGLIFYYRIKIQSKKYYLRFFFHLCALYLAGCYTETIVKHTEYHKMTKLIHYNLELT</sequence>
<reference evidence="3" key="1">
    <citation type="submission" date="2019-08" db="EMBL/GenBank/DDBJ databases">
        <title>The genome of the North American firefly Photinus pyralis.</title>
        <authorList>
            <consortium name="Photinus pyralis genome working group"/>
            <person name="Fallon T.R."/>
            <person name="Sander Lower S.E."/>
            <person name="Weng J.-K."/>
        </authorList>
    </citation>
    <scope>NUCLEOTIDE SEQUENCE</scope>
    <source>
        <strain evidence="3">TRF0915ILg1</strain>
        <tissue evidence="3">Whole body</tissue>
    </source>
</reference>
<keyword evidence="1" id="KW-1133">Transmembrane helix</keyword>
<dbReference type="Proteomes" id="UP000801492">
    <property type="component" value="Unassembled WGS sequence"/>
</dbReference>